<dbReference type="STRING" id="1781255.BH720_16140"/>
<dbReference type="InterPro" id="IPR036514">
    <property type="entry name" value="SGNH_hydro_sf"/>
</dbReference>
<dbReference type="RefSeq" id="WP_069968249.1">
    <property type="nucleotide sequence ID" value="NZ_CM124774.1"/>
</dbReference>
<sequence>MGKVKVPNWLVHLGLVAGSVVFAIGVSEVGLRVANIPPQPGSQAEPETVEEAKPTQPYAAIATEPETAQEAKPTQPYAAIATEPETAQEPNPTQPQSAIATEPETVLEGPSPDEPTPNFFRIDENLGWALEPNVSGWWQAEGVAYVEINSDGLRDREYPKQKPDDTIRIAILGDSFAEALQVDADETFWAIMERNLANCPSFKGRKVEAINFGVTNYGTAQQLLMLRQKVWDYDPDIVLLAVFTGNDIADNSRELDNRNRPYFVYQDGELVADMSFRTPDKTIPPYGLSRIEDMFPDWLTRHSRILQLAKKVELGNRNRQLEEHRQYIYSKLYREPDDPAWVNAWNVTEGLMTLMHEEVTEKGSDFMVVTLTNEVQVNPNREFRRGFRGENNIEGDLFYPDRRIKALGDRVGFPVLNLVQDMQAYAQENQVCLHGFDNALPCGGHWNAEGHRLAGQLIAPAVCPLLESRE</sequence>
<gene>
    <name evidence="1" type="ORF">BH720_16140</name>
</gene>
<dbReference type="OrthoDB" id="5446411at2"/>
<organism evidence="1">
    <name type="scientific">Desertifilum tharense IPPAS B-1220</name>
    <dbReference type="NCBI Taxonomy" id="1781255"/>
    <lineage>
        <taxon>Bacteria</taxon>
        <taxon>Bacillati</taxon>
        <taxon>Cyanobacteriota</taxon>
        <taxon>Cyanophyceae</taxon>
        <taxon>Desertifilales</taxon>
        <taxon>Desertifilaceae</taxon>
        <taxon>Desertifilum</taxon>
    </lineage>
</organism>
<dbReference type="AlphaFoldDB" id="A0A1E5QHJ7"/>
<proteinExistence type="predicted"/>
<dbReference type="SUPFAM" id="SSF52266">
    <property type="entry name" value="SGNH hydrolase"/>
    <property type="match status" value="1"/>
</dbReference>
<accession>A0A1E5QHJ7</accession>
<reference evidence="1" key="1">
    <citation type="submission" date="2016-09" db="EMBL/GenBank/DDBJ databases">
        <title>Draft genome of thermotolerant cyanobacterium Desertifilum sp. strain IPPAS B-1220.</title>
        <authorList>
            <person name="Sinetova M.A."/>
            <person name="Bolakhan K."/>
            <person name="Zayadan B.K."/>
            <person name="Mironov K.S."/>
            <person name="Ustinova V."/>
            <person name="Kupriyanova E.V."/>
            <person name="Sidorov R.A."/>
            <person name="Skrypnik A.N."/>
            <person name="Gogoleva N.E."/>
            <person name="Gogolev Y.V."/>
            <person name="Los D.A."/>
        </authorList>
    </citation>
    <scope>NUCLEOTIDE SEQUENCE [LARGE SCALE GENOMIC DNA]</scope>
    <source>
        <strain evidence="1">IPPAS B-1220</strain>
    </source>
</reference>
<name>A0A1E5QHJ7_9CYAN</name>
<dbReference type="Gene3D" id="3.40.50.1110">
    <property type="entry name" value="SGNH hydrolase"/>
    <property type="match status" value="1"/>
</dbReference>
<evidence type="ECO:0008006" key="2">
    <source>
        <dbReference type="Google" id="ProtNLM"/>
    </source>
</evidence>
<evidence type="ECO:0000313" key="1">
    <source>
        <dbReference type="EMBL" id="OEJ74162.1"/>
    </source>
</evidence>
<protein>
    <recommendedName>
        <fullName evidence="2">SGNH hydrolase-type esterase domain-containing protein</fullName>
    </recommendedName>
</protein>
<comment type="caution">
    <text evidence="1">The sequence shown here is derived from an EMBL/GenBank/DDBJ whole genome shotgun (WGS) entry which is preliminary data.</text>
</comment>
<dbReference type="CDD" id="cd00229">
    <property type="entry name" value="SGNH_hydrolase"/>
    <property type="match status" value="1"/>
</dbReference>
<dbReference type="EMBL" id="MJGC01000071">
    <property type="protein sequence ID" value="OEJ74162.1"/>
    <property type="molecule type" value="Genomic_DNA"/>
</dbReference>